<keyword evidence="1" id="KW-1133">Transmembrane helix</keyword>
<dbReference type="Proteomes" id="UP000318582">
    <property type="component" value="Unassembled WGS sequence"/>
</dbReference>
<proteinExistence type="predicted"/>
<evidence type="ECO:0000313" key="3">
    <source>
        <dbReference type="EMBL" id="TPX56736.1"/>
    </source>
</evidence>
<dbReference type="EMBL" id="QEAQ01000066">
    <property type="protein sequence ID" value="TPX56736.1"/>
    <property type="molecule type" value="Genomic_DNA"/>
</dbReference>
<keyword evidence="1" id="KW-0812">Transmembrane</keyword>
<keyword evidence="2" id="KW-0732">Signal</keyword>
<keyword evidence="4" id="KW-1185">Reference proteome</keyword>
<keyword evidence="1" id="KW-0472">Membrane</keyword>
<evidence type="ECO:0000256" key="1">
    <source>
        <dbReference type="SAM" id="Phobius"/>
    </source>
</evidence>
<gene>
    <name evidence="3" type="ORF">PhCBS80983_g04319</name>
</gene>
<protein>
    <submittedName>
        <fullName evidence="3">Uncharacterized protein</fullName>
    </submittedName>
</protein>
<feature type="transmembrane region" description="Helical" evidence="1">
    <location>
        <begin position="244"/>
        <end position="263"/>
    </location>
</feature>
<name>A0A507DYV9_9FUNG</name>
<sequence length="264" mass="26769">MTIRGSLCKKGVAFLLATLVALLCSASLAAAQVPPPATVLNLGRFMSEAQFKAFADQVQAAYNQIPSPDPKITNAVNGVISTAGHGPVDAGAVDYLAKRLSAVLPPGDPAYAPLADASNQLSAAVAASENNHPIPFPTPFRTVTFGEPTPTISPIPTFLPTSTRPTASTATETVIQTSAITSWSTTLSGTATVSVPVTTMTLIVTTTRVANGNGVPTFGLPFQPTAVAQSNAVAGQRGMLFDGALANGIIASCLVGVGIIALVA</sequence>
<feature type="signal peptide" evidence="2">
    <location>
        <begin position="1"/>
        <end position="31"/>
    </location>
</feature>
<accession>A0A507DYV9</accession>
<evidence type="ECO:0000313" key="4">
    <source>
        <dbReference type="Proteomes" id="UP000318582"/>
    </source>
</evidence>
<organism evidence="3 4">
    <name type="scientific">Powellomyces hirtus</name>
    <dbReference type="NCBI Taxonomy" id="109895"/>
    <lineage>
        <taxon>Eukaryota</taxon>
        <taxon>Fungi</taxon>
        <taxon>Fungi incertae sedis</taxon>
        <taxon>Chytridiomycota</taxon>
        <taxon>Chytridiomycota incertae sedis</taxon>
        <taxon>Chytridiomycetes</taxon>
        <taxon>Spizellomycetales</taxon>
        <taxon>Powellomycetaceae</taxon>
        <taxon>Powellomyces</taxon>
    </lineage>
</organism>
<dbReference type="AlphaFoldDB" id="A0A507DYV9"/>
<feature type="chain" id="PRO_5021359198" evidence="2">
    <location>
        <begin position="32"/>
        <end position="264"/>
    </location>
</feature>
<reference evidence="3 4" key="1">
    <citation type="journal article" date="2019" name="Sci. Rep.">
        <title>Comparative genomics of chytrid fungi reveal insights into the obligate biotrophic and pathogenic lifestyle of Synchytrium endobioticum.</title>
        <authorList>
            <person name="van de Vossenberg B.T.L.H."/>
            <person name="Warris S."/>
            <person name="Nguyen H.D.T."/>
            <person name="van Gent-Pelzer M.P.E."/>
            <person name="Joly D.L."/>
            <person name="van de Geest H.C."/>
            <person name="Bonants P.J.M."/>
            <person name="Smith D.S."/>
            <person name="Levesque C.A."/>
            <person name="van der Lee T.A.J."/>
        </authorList>
    </citation>
    <scope>NUCLEOTIDE SEQUENCE [LARGE SCALE GENOMIC DNA]</scope>
    <source>
        <strain evidence="3 4">CBS 809.83</strain>
    </source>
</reference>
<evidence type="ECO:0000256" key="2">
    <source>
        <dbReference type="SAM" id="SignalP"/>
    </source>
</evidence>
<comment type="caution">
    <text evidence="3">The sequence shown here is derived from an EMBL/GenBank/DDBJ whole genome shotgun (WGS) entry which is preliminary data.</text>
</comment>